<feature type="domain" description="Gp5/Type VI secretion system Vgr protein OB-fold" evidence="5">
    <location>
        <begin position="391"/>
        <end position="459"/>
    </location>
</feature>
<dbReference type="Proteomes" id="UP000675880">
    <property type="component" value="Unassembled WGS sequence"/>
</dbReference>
<dbReference type="InterPro" id="IPR054030">
    <property type="entry name" value="Gp5_Vgr_C"/>
</dbReference>
<evidence type="ECO:0000313" key="7">
    <source>
        <dbReference type="EMBL" id="CAE6781753.1"/>
    </source>
</evidence>
<dbReference type="Gene3D" id="2.30.110.50">
    <property type="match status" value="1"/>
</dbReference>
<evidence type="ECO:0000256" key="2">
    <source>
        <dbReference type="ARBA" id="ARBA00005558"/>
    </source>
</evidence>
<dbReference type="EMBL" id="CAJNBJ010000017">
    <property type="protein sequence ID" value="CAE6781753.1"/>
    <property type="molecule type" value="Genomic_DNA"/>
</dbReference>
<dbReference type="SUPFAM" id="SSF69255">
    <property type="entry name" value="gp5 N-terminal domain-like"/>
    <property type="match status" value="1"/>
</dbReference>
<organism evidence="7 8">
    <name type="scientific">Nitrospira defluvii</name>
    <dbReference type="NCBI Taxonomy" id="330214"/>
    <lineage>
        <taxon>Bacteria</taxon>
        <taxon>Pseudomonadati</taxon>
        <taxon>Nitrospirota</taxon>
        <taxon>Nitrospiria</taxon>
        <taxon>Nitrospirales</taxon>
        <taxon>Nitrospiraceae</taxon>
        <taxon>Nitrospira</taxon>
    </lineage>
</organism>
<comment type="subcellular location">
    <subcellularLocation>
        <location evidence="1">Secreted</location>
    </subcellularLocation>
</comment>
<dbReference type="SUPFAM" id="SSF69279">
    <property type="entry name" value="Phage tail proteins"/>
    <property type="match status" value="2"/>
</dbReference>
<dbReference type="InterPro" id="IPR050708">
    <property type="entry name" value="T6SS_VgrG/RHS"/>
</dbReference>
<dbReference type="InterPro" id="IPR006531">
    <property type="entry name" value="Gp5/Vgr_OB"/>
</dbReference>
<dbReference type="Pfam" id="PF22178">
    <property type="entry name" value="Gp5_trimer_C"/>
    <property type="match status" value="1"/>
</dbReference>
<dbReference type="NCBIfam" id="TIGR01646">
    <property type="entry name" value="vgr_GE"/>
    <property type="match status" value="1"/>
</dbReference>
<dbReference type="PANTHER" id="PTHR32305:SF15">
    <property type="entry name" value="PROTEIN RHSA-RELATED"/>
    <property type="match status" value="1"/>
</dbReference>
<comment type="similarity">
    <text evidence="2">Belongs to the VgrG protein family.</text>
</comment>
<name>A0ABM8S0Q3_9BACT</name>
<dbReference type="Gene3D" id="4.10.220.110">
    <property type="match status" value="1"/>
</dbReference>
<protein>
    <submittedName>
        <fullName evidence="7">Type VI secretion system spike protein VgrG1a</fullName>
    </submittedName>
</protein>
<comment type="caution">
    <text evidence="7">The sequence shown here is derived from an EMBL/GenBank/DDBJ whole genome shotgun (WGS) entry which is preliminary data.</text>
</comment>
<evidence type="ECO:0000313" key="8">
    <source>
        <dbReference type="Proteomes" id="UP000675880"/>
    </source>
</evidence>
<dbReference type="Gene3D" id="2.40.50.230">
    <property type="entry name" value="Gp5 N-terminal domain"/>
    <property type="match status" value="1"/>
</dbReference>
<dbReference type="Pfam" id="PF05954">
    <property type="entry name" value="Phage_GPD"/>
    <property type="match status" value="1"/>
</dbReference>
<feature type="domain" description="Gp5/Type VI secretion system Vgr C-terminal trimerisation" evidence="6">
    <location>
        <begin position="476"/>
        <end position="586"/>
    </location>
</feature>
<evidence type="ECO:0000256" key="3">
    <source>
        <dbReference type="ARBA" id="ARBA00022525"/>
    </source>
</evidence>
<dbReference type="PANTHER" id="PTHR32305">
    <property type="match status" value="1"/>
</dbReference>
<dbReference type="InterPro" id="IPR017847">
    <property type="entry name" value="T6SS_RhsGE_Vgr_subset"/>
</dbReference>
<evidence type="ECO:0000259" key="5">
    <source>
        <dbReference type="Pfam" id="PF04717"/>
    </source>
</evidence>
<reference evidence="7 8" key="1">
    <citation type="submission" date="2021-02" db="EMBL/GenBank/DDBJ databases">
        <authorList>
            <person name="Han P."/>
        </authorList>
    </citation>
    <scope>NUCLEOTIDE SEQUENCE [LARGE SCALE GENOMIC DNA]</scope>
    <source>
        <strain evidence="7">Candidatus Nitrospira sp. ZN2</strain>
    </source>
</reference>
<dbReference type="NCBIfam" id="TIGR03361">
    <property type="entry name" value="VI_Rhs_Vgr"/>
    <property type="match status" value="1"/>
</dbReference>
<dbReference type="SUPFAM" id="SSF69349">
    <property type="entry name" value="Phage fibre proteins"/>
    <property type="match status" value="2"/>
</dbReference>
<dbReference type="InterPro" id="IPR037026">
    <property type="entry name" value="Vgr_OB-fold_dom_sf"/>
</dbReference>
<feature type="region of interest" description="Disordered" evidence="4">
    <location>
        <begin position="471"/>
        <end position="493"/>
    </location>
</feature>
<dbReference type="Pfam" id="PF04717">
    <property type="entry name" value="Phage_base_V"/>
    <property type="match status" value="1"/>
</dbReference>
<dbReference type="InterPro" id="IPR006533">
    <property type="entry name" value="T6SS_Vgr_RhsGE"/>
</dbReference>
<evidence type="ECO:0000256" key="4">
    <source>
        <dbReference type="SAM" id="MobiDB-lite"/>
    </source>
</evidence>
<proteinExistence type="inferred from homology"/>
<dbReference type="Gene3D" id="3.55.50.10">
    <property type="entry name" value="Baseplate protein-like domains"/>
    <property type="match status" value="1"/>
</dbReference>
<keyword evidence="3" id="KW-0964">Secreted</keyword>
<evidence type="ECO:0000256" key="1">
    <source>
        <dbReference type="ARBA" id="ARBA00004613"/>
    </source>
</evidence>
<sequence>MPLMDTQTEAPHLFKVGAYSADKLRVVRFEGSEGLSQVYRFSLDLASSDPKIDFDQVVGQPALLTARGSRGIRLVHGLVSAFEQTGKEGKWGLYRAEMVPAIWKLGLRTDCRIFQEKTIPDIIKDVLLDAGLTANQFRFALTSGRYKNRTYCVQYGESDLNFISRLMEQYGIWYYFEHRDTSHVLVLSDDPAAAATLPGASSIRYHAPATAGLSSEEHIAFFSYHREIRCGAVKLRDFDFEKPRLTVTGDAQAKMDYKLEDYDYLGECRDSSERNLLAKVRLEGAQAVRQLGRGHSDCCRIIPGYRFTLDQCHRSDLNREYLTVRVTHQGTQPQALGAETGTVANEPAYQNEFHCIPSDVPFRSASITPRPTIQGPQTAIVVGPKGEEIYTDKHGRVKVQFHWDREGNRDEKSSCWVRVAQVWAGTSWGAMFIPRIGQEVLVEFLEGDPDQPIVTGRVYNGDNMPPYALPSEKTKSTLKSNSSIGGGGSNEIRFEDGKDKEEIYLHGQKDWTIAVENDKNQTVGHDETLAVTNNRTKTVGVDQSETVGANKTIKVGANHTESIGGAETIAVGKASAHTVALARALTIGGAYQVSVGAAMNETVGGAKAEEIGGAKTVVVGALSSENVAKNKSVDVGESITENAAKNIGVTAGDNMTISAGKNMVLDAGDQITIKTGSASITMKSNGDIVIKGGKITVNASGDLALKGSKITQN</sequence>
<keyword evidence="8" id="KW-1185">Reference proteome</keyword>
<evidence type="ECO:0000259" key="6">
    <source>
        <dbReference type="Pfam" id="PF22178"/>
    </source>
</evidence>
<gene>
    <name evidence="7" type="primary">vgrG1a</name>
    <name evidence="7" type="ORF">NSPZN2_40790</name>
</gene>
<accession>A0ABM8S0Q3</accession>